<protein>
    <submittedName>
        <fullName evidence="2">PH domain-containing protein</fullName>
    </submittedName>
</protein>
<sequence length="70" mass="7796">MIPVNTLHVQVASKETTLFLIRVHSCGVEVAGWMASVENAGHTRRDLKDDLLDAQLFNESIIAHDNPQQN</sequence>
<dbReference type="AlphaFoldDB" id="A0A915Q5F0"/>
<proteinExistence type="predicted"/>
<dbReference type="WBParaSite" id="sdigi.contig8.g936.t1">
    <property type="protein sequence ID" value="sdigi.contig8.g936.t1"/>
    <property type="gene ID" value="sdigi.contig8.g936"/>
</dbReference>
<organism evidence="1 2">
    <name type="scientific">Setaria digitata</name>
    <dbReference type="NCBI Taxonomy" id="48799"/>
    <lineage>
        <taxon>Eukaryota</taxon>
        <taxon>Metazoa</taxon>
        <taxon>Ecdysozoa</taxon>
        <taxon>Nematoda</taxon>
        <taxon>Chromadorea</taxon>
        <taxon>Rhabditida</taxon>
        <taxon>Spirurina</taxon>
        <taxon>Spiruromorpha</taxon>
        <taxon>Filarioidea</taxon>
        <taxon>Setariidae</taxon>
        <taxon>Setaria</taxon>
    </lineage>
</organism>
<evidence type="ECO:0000313" key="2">
    <source>
        <dbReference type="WBParaSite" id="sdigi.contig8.g936.t1"/>
    </source>
</evidence>
<evidence type="ECO:0000313" key="1">
    <source>
        <dbReference type="Proteomes" id="UP000887581"/>
    </source>
</evidence>
<keyword evidence="1" id="KW-1185">Reference proteome</keyword>
<reference evidence="2" key="1">
    <citation type="submission" date="2022-11" db="UniProtKB">
        <authorList>
            <consortium name="WormBaseParasite"/>
        </authorList>
    </citation>
    <scope>IDENTIFICATION</scope>
</reference>
<name>A0A915Q5F0_9BILA</name>
<dbReference type="Proteomes" id="UP000887581">
    <property type="component" value="Unplaced"/>
</dbReference>
<accession>A0A915Q5F0</accession>